<keyword evidence="2" id="KW-1185">Reference proteome</keyword>
<reference evidence="2" key="1">
    <citation type="journal article" date="2016" name="Nat. Biotechnol.">
        <title>Sequencing wild and cultivated cassava and related species reveals extensive interspecific hybridization and genetic diversity.</title>
        <authorList>
            <person name="Bredeson J.V."/>
            <person name="Lyons J.B."/>
            <person name="Prochnik S.E."/>
            <person name="Wu G.A."/>
            <person name="Ha C.M."/>
            <person name="Edsinger-Gonzales E."/>
            <person name="Grimwood J."/>
            <person name="Schmutz J."/>
            <person name="Rabbi I.Y."/>
            <person name="Egesi C."/>
            <person name="Nauluvula P."/>
            <person name="Lebot V."/>
            <person name="Ndunguru J."/>
            <person name="Mkamilo G."/>
            <person name="Bart R.S."/>
            <person name="Setter T.L."/>
            <person name="Gleadow R.M."/>
            <person name="Kulakow P."/>
            <person name="Ferguson M.E."/>
            <person name="Rounsley S."/>
            <person name="Rokhsar D.S."/>
        </authorList>
    </citation>
    <scope>NUCLEOTIDE SEQUENCE [LARGE SCALE GENOMIC DNA]</scope>
    <source>
        <strain evidence="2">cv. AM560-2</strain>
    </source>
</reference>
<gene>
    <name evidence="1" type="ORF">MANES_02G199800v8</name>
</gene>
<evidence type="ECO:0000313" key="1">
    <source>
        <dbReference type="EMBL" id="KAG8660844.1"/>
    </source>
</evidence>
<proteinExistence type="predicted"/>
<comment type="caution">
    <text evidence="1">The sequence shown here is derived from an EMBL/GenBank/DDBJ whole genome shotgun (WGS) entry which is preliminary data.</text>
</comment>
<evidence type="ECO:0000313" key="2">
    <source>
        <dbReference type="Proteomes" id="UP000091857"/>
    </source>
</evidence>
<sequence>MASSSSTNLEWKYDVFISFRGKDTRNNFTDYLYKALSQKGIETFIDNKLNRGEEITPELLRTIEESMVAVIVFSQNYADSPWCLEELVHIMECKKAHGQNVLPVFYGVDPSNVEEQTGEFGKGYARAKEQAQNNGDMRIVKKWRAALKGAANLSGLDSAVVRPDCTLINEIVKHVLKKLNQTSSSDTEGLIGIESSLEKVEKLLNIEFPDVRMIGIWGMGGIGKTTIAGVIFNRISPLFDSCCFLANVREESEKMGLPRLQQELFSILLEDDNLNMHMLSTEPASVKTRLHRKKVFIVLDDVNSSRQLELLAGINWFGRGSRIIVTTRERQLLVSHGVEFIYEVRDLNEDHALELFSRYAFRQKHRTEEFTELSMRAIDYCKGLPLALKVLGSSLYGRSEREWNASLSRLEKHFNKDIQQALRISYDQLDDLNKSLFLDIACYFRGQDKDYVANILTSFGFHPESGIGELVDHSLVTVFDNTLSMHDLLQDMGREIVRQQSLKDPGKRTRLWDHEDVVQVLMQESGTKHVECIVIDLSKTDERHFTAEAFMKMKNLRLIDVHGAYGDRKVHLSGNFNFLYYELKCLCWEGYPLKYLPTNFNPKKIIMIEMPRSSIKQLWKGILHLNKLQIINLSHSQFLTETPDFTGVPNLETLILEGCTSLSKVHPSVGVLKKLALLNLKDCCCLRSLPTGIELESLNTLILSGCSKLGSFPDILGNMEHLSKVALDGTAISELPLSIKNLTGLVFLSMRNCKNLGSLPSNIKFLKSLKNLDLFGCSNLDSLPESLGFLKRLEKLDVGETAVKEPPSSIGLLGNLKVLSFCGIKPIPVHWYDKWLSIFGKTHDCVGLSLPSLKGLHSLTELDLSDCNLSEEMFPGDFHYLSSLVVLNLSRNNFVNTPASISQLPQLRYLYLDECKNLKALRKLPATLHEIYANSCISLESLSSPDAIAGKWMWPIFYFTNCSKLAVDQGGDSMAFKFLRSHLQSLSMNQLQDVSFRGCRFDVIVPGIEIPNWFIQQNMGPSVVIKLTPNWYNDKFKGLAVCPVFAIRGNPDLLTDGPASDIAIYCRLEAVEYTVVSSFKFLIYRVPSLQSDHLWMGFHSRVEFDKSNTLKKCRYLRASFESSVPGMEVKKCGIRLVYDQDENEYNLMAEESSLPCDSLGLVNQVIDEPMVVDEWCKLKRHHHDHNKAGPSKSESSDLEEEPFPKRLKNL</sequence>
<protein>
    <submittedName>
        <fullName evidence="1">Uncharacterized protein</fullName>
    </submittedName>
</protein>
<accession>A0ACB7I727</accession>
<dbReference type="Proteomes" id="UP000091857">
    <property type="component" value="Chromosome 2"/>
</dbReference>
<dbReference type="EMBL" id="CM004388">
    <property type="protein sequence ID" value="KAG8660844.1"/>
    <property type="molecule type" value="Genomic_DNA"/>
</dbReference>
<name>A0ACB7I727_MANES</name>
<organism evidence="1 2">
    <name type="scientific">Manihot esculenta</name>
    <name type="common">Cassava</name>
    <name type="synonym">Jatropha manihot</name>
    <dbReference type="NCBI Taxonomy" id="3983"/>
    <lineage>
        <taxon>Eukaryota</taxon>
        <taxon>Viridiplantae</taxon>
        <taxon>Streptophyta</taxon>
        <taxon>Embryophyta</taxon>
        <taxon>Tracheophyta</taxon>
        <taxon>Spermatophyta</taxon>
        <taxon>Magnoliopsida</taxon>
        <taxon>eudicotyledons</taxon>
        <taxon>Gunneridae</taxon>
        <taxon>Pentapetalae</taxon>
        <taxon>rosids</taxon>
        <taxon>fabids</taxon>
        <taxon>Malpighiales</taxon>
        <taxon>Euphorbiaceae</taxon>
        <taxon>Crotonoideae</taxon>
        <taxon>Manihoteae</taxon>
        <taxon>Manihot</taxon>
    </lineage>
</organism>